<evidence type="ECO:0000256" key="4">
    <source>
        <dbReference type="ARBA" id="ARBA00022827"/>
    </source>
</evidence>
<evidence type="ECO:0000259" key="7">
    <source>
        <dbReference type="Pfam" id="PF02770"/>
    </source>
</evidence>
<protein>
    <submittedName>
        <fullName evidence="10">Acyl-CoA dehydrogenase</fullName>
    </submittedName>
</protein>
<keyword evidence="3 5" id="KW-0285">Flavoprotein</keyword>
<evidence type="ECO:0000313" key="10">
    <source>
        <dbReference type="EMBL" id="MBW8635699.1"/>
    </source>
</evidence>
<dbReference type="InterPro" id="IPR037069">
    <property type="entry name" value="AcylCoA_DH/ox_N_sf"/>
</dbReference>
<evidence type="ECO:0000313" key="11">
    <source>
        <dbReference type="Proteomes" id="UP001196509"/>
    </source>
</evidence>
<evidence type="ECO:0000256" key="5">
    <source>
        <dbReference type="RuleBase" id="RU362125"/>
    </source>
</evidence>
<dbReference type="GO" id="GO:0003995">
    <property type="term" value="F:acyl-CoA dehydrogenase activity"/>
    <property type="evidence" value="ECO:0007669"/>
    <property type="project" value="InterPro"/>
</dbReference>
<evidence type="ECO:0000256" key="2">
    <source>
        <dbReference type="ARBA" id="ARBA00009347"/>
    </source>
</evidence>
<name>A0AAE2ZGG2_9HYPH</name>
<dbReference type="AlphaFoldDB" id="A0AAE2ZGG2"/>
<evidence type="ECO:0000259" key="6">
    <source>
        <dbReference type="Pfam" id="PF00441"/>
    </source>
</evidence>
<dbReference type="InterPro" id="IPR009075">
    <property type="entry name" value="AcylCo_DH/oxidase_C"/>
</dbReference>
<evidence type="ECO:0000256" key="3">
    <source>
        <dbReference type="ARBA" id="ARBA00022630"/>
    </source>
</evidence>
<dbReference type="Proteomes" id="UP001196509">
    <property type="component" value="Unassembled WGS sequence"/>
</dbReference>
<dbReference type="PANTHER" id="PTHR42803">
    <property type="entry name" value="ACYL-COA DEHYDROGENASE"/>
    <property type="match status" value="1"/>
</dbReference>
<dbReference type="Gene3D" id="1.20.140.10">
    <property type="entry name" value="Butyryl-CoA Dehydrogenase, subunit A, domain 3"/>
    <property type="match status" value="1"/>
</dbReference>
<accession>A0AAE2ZGG2</accession>
<keyword evidence="5" id="KW-0560">Oxidoreductase</keyword>
<dbReference type="Pfam" id="PF02770">
    <property type="entry name" value="Acyl-CoA_dh_M"/>
    <property type="match status" value="1"/>
</dbReference>
<dbReference type="InterPro" id="IPR013786">
    <property type="entry name" value="AcylCoA_DH/ox_N"/>
</dbReference>
<evidence type="ECO:0000259" key="9">
    <source>
        <dbReference type="Pfam" id="PF12806"/>
    </source>
</evidence>
<dbReference type="InterPro" id="IPR046373">
    <property type="entry name" value="Acyl-CoA_Oxase/DH_mid-dom_sf"/>
</dbReference>
<keyword evidence="4 5" id="KW-0274">FAD</keyword>
<dbReference type="PANTHER" id="PTHR42803:SF3">
    <property type="entry name" value="ACYL-COA DEHYDROGENASE-RELATED"/>
    <property type="match status" value="1"/>
</dbReference>
<dbReference type="Pfam" id="PF00441">
    <property type="entry name" value="Acyl-CoA_dh_1"/>
    <property type="match status" value="1"/>
</dbReference>
<dbReference type="InterPro" id="IPR006089">
    <property type="entry name" value="Acyl-CoA_DH_CS"/>
</dbReference>
<feature type="domain" description="Acyl-CoA oxidase/dehydrogenase middle" evidence="7">
    <location>
        <begin position="161"/>
        <end position="261"/>
    </location>
</feature>
<dbReference type="InterPro" id="IPR052166">
    <property type="entry name" value="Diverse_Acyl-CoA_DH"/>
</dbReference>
<comment type="cofactor">
    <cofactor evidence="1 5">
        <name>FAD</name>
        <dbReference type="ChEBI" id="CHEBI:57692"/>
    </cofactor>
</comment>
<dbReference type="GO" id="GO:0050660">
    <property type="term" value="F:flavin adenine dinucleotide binding"/>
    <property type="evidence" value="ECO:0007669"/>
    <property type="project" value="InterPro"/>
</dbReference>
<evidence type="ECO:0000256" key="1">
    <source>
        <dbReference type="ARBA" id="ARBA00001974"/>
    </source>
</evidence>
<dbReference type="SUPFAM" id="SSF56645">
    <property type="entry name" value="Acyl-CoA dehydrogenase NM domain-like"/>
    <property type="match status" value="1"/>
</dbReference>
<dbReference type="Gene3D" id="1.10.540.10">
    <property type="entry name" value="Acyl-CoA dehydrogenase/oxidase, N-terminal domain"/>
    <property type="match status" value="1"/>
</dbReference>
<feature type="domain" description="Acetyl-CoA dehydrogenase-like C-terminal" evidence="9">
    <location>
        <begin position="466"/>
        <end position="594"/>
    </location>
</feature>
<dbReference type="EMBL" id="JAICBX010000001">
    <property type="protein sequence ID" value="MBW8635699.1"/>
    <property type="molecule type" value="Genomic_DNA"/>
</dbReference>
<dbReference type="Pfam" id="PF02771">
    <property type="entry name" value="Acyl-CoA_dh_N"/>
    <property type="match status" value="1"/>
</dbReference>
<dbReference type="SUPFAM" id="SSF47203">
    <property type="entry name" value="Acyl-CoA dehydrogenase C-terminal domain-like"/>
    <property type="match status" value="1"/>
</dbReference>
<dbReference type="Gene3D" id="2.40.110.10">
    <property type="entry name" value="Butyryl-CoA Dehydrogenase, subunit A, domain 2"/>
    <property type="match status" value="1"/>
</dbReference>
<organism evidence="10 11">
    <name type="scientific">Flavimaribacter sediminis</name>
    <dbReference type="NCBI Taxonomy" id="2865987"/>
    <lineage>
        <taxon>Bacteria</taxon>
        <taxon>Pseudomonadati</taxon>
        <taxon>Pseudomonadota</taxon>
        <taxon>Alphaproteobacteria</taxon>
        <taxon>Hyphomicrobiales</taxon>
        <taxon>Rhizobiaceae</taxon>
        <taxon>Flavimaribacter</taxon>
    </lineage>
</organism>
<dbReference type="PROSITE" id="PS00073">
    <property type="entry name" value="ACYL_COA_DH_2"/>
    <property type="match status" value="1"/>
</dbReference>
<dbReference type="RefSeq" id="WP_220226424.1">
    <property type="nucleotide sequence ID" value="NZ_JAICBX010000001.1"/>
</dbReference>
<comment type="caution">
    <text evidence="10">The sequence shown here is derived from an EMBL/GenBank/DDBJ whole genome shotgun (WGS) entry which is preliminary data.</text>
</comment>
<proteinExistence type="inferred from homology"/>
<feature type="domain" description="Acyl-CoA dehydrogenase/oxidase C-terminal" evidence="6">
    <location>
        <begin position="284"/>
        <end position="448"/>
    </location>
</feature>
<sequence length="598" mass="65296">MPNVMRREEIAFLLYDFLDLENLGSRPRYAEAGRDVYDAILESVERIAEDKFEPHAAKVDANEPTFDGETVSIIPDVKEALDSFSEAGLMGVSFDEAYGGLQLPYLLNTAISAWFGAANTGTHGYAGLTMAAGNLLAEHGDQEQKEIYLKPMIEGRYFGTMALSEPHAGSSVGDIRTRAEPQDDGRYRLFGNKMWISGADHEMSENIINLVLAKIPGGPPGVKGISLFIVPRYLIEADGSRGERNDIKLAGLNHKMGNRGTVNCVLNLGESGGAVGYLVGEPHKGLAQMFSMMNEMRIGVGLSAAATGYTGYLHALAYARDRTQGRPLTNRDPSSPMIPIIRHADVRRMLMQQKAYAEGAMALCFFAARLFDEAASGDGEAAEEADALLEMLTPIVKSWPSEFGLRTNESAVQVFGGAGYTRDYPVERLYRDNRLNHIHEGTRGIQGLDLLGRKVPMEGGKAFRLLMKKISETVAEASNSDDLRESAQALEKWSQLAAETTASMGAKAGQVDPETYLANATIYLDMLGHVVVGWLWLKQAQAALKAIETGGAAGDAYYDGKIKACQYFFRYEMPVIESQCALLVSMDRTCLEMDEAGF</sequence>
<evidence type="ECO:0000259" key="8">
    <source>
        <dbReference type="Pfam" id="PF02771"/>
    </source>
</evidence>
<dbReference type="InterPro" id="IPR025878">
    <property type="entry name" value="Acyl-CoA_dh-like_C_dom"/>
</dbReference>
<keyword evidence="11" id="KW-1185">Reference proteome</keyword>
<reference evidence="10" key="1">
    <citation type="submission" date="2021-08" db="EMBL/GenBank/DDBJ databases">
        <title>Hoeflea bacterium WL0058 sp. nov., isolated from the sediment.</title>
        <authorList>
            <person name="Wang L."/>
            <person name="Zhang D."/>
        </authorList>
    </citation>
    <scope>NUCLEOTIDE SEQUENCE</scope>
    <source>
        <strain evidence="10">WL0058</strain>
    </source>
</reference>
<dbReference type="InterPro" id="IPR009100">
    <property type="entry name" value="AcylCoA_DH/oxidase_NM_dom_sf"/>
</dbReference>
<comment type="similarity">
    <text evidence="2 5">Belongs to the acyl-CoA dehydrogenase family.</text>
</comment>
<feature type="domain" description="Acyl-CoA dehydrogenase/oxidase N-terminal" evidence="8">
    <location>
        <begin position="38"/>
        <end position="155"/>
    </location>
</feature>
<dbReference type="InterPro" id="IPR036250">
    <property type="entry name" value="AcylCo_DH-like_C"/>
</dbReference>
<gene>
    <name evidence="10" type="ORF">K1W69_00750</name>
</gene>
<dbReference type="Pfam" id="PF12806">
    <property type="entry name" value="Acyl-CoA_dh_C"/>
    <property type="match status" value="1"/>
</dbReference>
<dbReference type="InterPro" id="IPR006091">
    <property type="entry name" value="Acyl-CoA_Oxase/DH_mid-dom"/>
</dbReference>